<keyword evidence="3" id="KW-1185">Reference proteome</keyword>
<accession>A0A9W9BUH4</accession>
<feature type="region of interest" description="Disordered" evidence="1">
    <location>
        <begin position="211"/>
        <end position="249"/>
    </location>
</feature>
<organism evidence="2 3">
    <name type="scientific">Didymella glomerata</name>
    <dbReference type="NCBI Taxonomy" id="749621"/>
    <lineage>
        <taxon>Eukaryota</taxon>
        <taxon>Fungi</taxon>
        <taxon>Dikarya</taxon>
        <taxon>Ascomycota</taxon>
        <taxon>Pezizomycotina</taxon>
        <taxon>Dothideomycetes</taxon>
        <taxon>Pleosporomycetidae</taxon>
        <taxon>Pleosporales</taxon>
        <taxon>Pleosporineae</taxon>
        <taxon>Didymellaceae</taxon>
        <taxon>Didymella</taxon>
    </lineage>
</organism>
<protein>
    <submittedName>
        <fullName evidence="2">Uncharacterized protein</fullName>
    </submittedName>
</protein>
<dbReference type="Proteomes" id="UP001140562">
    <property type="component" value="Unassembled WGS sequence"/>
</dbReference>
<dbReference type="OrthoDB" id="10660547at2759"/>
<sequence length="249" mass="28634">MLSMSQWSNGVYLTHQEPWRGDEAKMRMFDWINNDRHERGIRHLEYEHDSTRYPWVRPTTLAKDTPAIAIDVDDVKPPPGFGPQPEALSGKALLRWEQEQHEVITRRQARLNMLESVHQDRKDSAQDRTWSNTKWLGRPAKEYNGRVPAAEEARPDAEASGLSTNAPVRDCSNRVKVIKATRPPPLRQRPSIQEHASELRKSLRARIDELRKNMDPPPGPWKAPPLDISKTIQQPRRYTFGGDLIDAST</sequence>
<evidence type="ECO:0000313" key="2">
    <source>
        <dbReference type="EMBL" id="KAJ4330203.1"/>
    </source>
</evidence>
<comment type="caution">
    <text evidence="2">The sequence shown here is derived from an EMBL/GenBank/DDBJ whole genome shotgun (WGS) entry which is preliminary data.</text>
</comment>
<feature type="region of interest" description="Disordered" evidence="1">
    <location>
        <begin position="146"/>
        <end position="167"/>
    </location>
</feature>
<name>A0A9W9BUH4_9PLEO</name>
<evidence type="ECO:0000313" key="3">
    <source>
        <dbReference type="Proteomes" id="UP001140562"/>
    </source>
</evidence>
<dbReference type="AlphaFoldDB" id="A0A9W9BUH4"/>
<proteinExistence type="predicted"/>
<dbReference type="EMBL" id="JAPEUV010000217">
    <property type="protein sequence ID" value="KAJ4330203.1"/>
    <property type="molecule type" value="Genomic_DNA"/>
</dbReference>
<gene>
    <name evidence="2" type="ORF">N0V87_010207</name>
</gene>
<reference evidence="2" key="1">
    <citation type="submission" date="2022-10" db="EMBL/GenBank/DDBJ databases">
        <title>Tapping the CABI collections for fungal endophytes: first genome assemblies for Collariella, Neodidymelliopsis, Ascochyta clinopodiicola, Didymella pomorum, Didymosphaeria variabile, Neocosmospora piperis and Neocucurbitaria cava.</title>
        <authorList>
            <person name="Hill R."/>
        </authorList>
    </citation>
    <scope>NUCLEOTIDE SEQUENCE</scope>
    <source>
        <strain evidence="2">IMI 360193</strain>
    </source>
</reference>
<evidence type="ECO:0000256" key="1">
    <source>
        <dbReference type="SAM" id="MobiDB-lite"/>
    </source>
</evidence>
<feature type="compositionally biased region" description="Basic and acidic residues" evidence="1">
    <location>
        <begin position="146"/>
        <end position="157"/>
    </location>
</feature>